<protein>
    <submittedName>
        <fullName evidence="1">Uncharacterized protein</fullName>
    </submittedName>
</protein>
<gene>
    <name evidence="1" type="ORF">RRG08_053067</name>
</gene>
<keyword evidence="2" id="KW-1185">Reference proteome</keyword>
<name>A0AAE0XT02_9GAST</name>
<sequence>MAPDAHPFPSTLSWYLTEIFLRSGYGKRASSFQLVKERIPVGEEGGTGEERALLIFASAMKSGYGT</sequence>
<dbReference type="EMBL" id="JAWDGP010007694">
    <property type="protein sequence ID" value="KAK3708486.1"/>
    <property type="molecule type" value="Genomic_DNA"/>
</dbReference>
<dbReference type="AlphaFoldDB" id="A0AAE0XT02"/>
<organism evidence="1 2">
    <name type="scientific">Elysia crispata</name>
    <name type="common">lettuce slug</name>
    <dbReference type="NCBI Taxonomy" id="231223"/>
    <lineage>
        <taxon>Eukaryota</taxon>
        <taxon>Metazoa</taxon>
        <taxon>Spiralia</taxon>
        <taxon>Lophotrochozoa</taxon>
        <taxon>Mollusca</taxon>
        <taxon>Gastropoda</taxon>
        <taxon>Heterobranchia</taxon>
        <taxon>Euthyneura</taxon>
        <taxon>Panpulmonata</taxon>
        <taxon>Sacoglossa</taxon>
        <taxon>Placobranchoidea</taxon>
        <taxon>Plakobranchidae</taxon>
        <taxon>Elysia</taxon>
    </lineage>
</organism>
<evidence type="ECO:0000313" key="2">
    <source>
        <dbReference type="Proteomes" id="UP001283361"/>
    </source>
</evidence>
<evidence type="ECO:0000313" key="1">
    <source>
        <dbReference type="EMBL" id="KAK3708486.1"/>
    </source>
</evidence>
<comment type="caution">
    <text evidence="1">The sequence shown here is derived from an EMBL/GenBank/DDBJ whole genome shotgun (WGS) entry which is preliminary data.</text>
</comment>
<proteinExistence type="predicted"/>
<dbReference type="Proteomes" id="UP001283361">
    <property type="component" value="Unassembled WGS sequence"/>
</dbReference>
<accession>A0AAE0XT02</accession>
<reference evidence="1" key="1">
    <citation type="journal article" date="2023" name="G3 (Bethesda)">
        <title>A reference genome for the long-term kleptoplast-retaining sea slug Elysia crispata morphotype clarki.</title>
        <authorList>
            <person name="Eastman K.E."/>
            <person name="Pendleton A.L."/>
            <person name="Shaikh M.A."/>
            <person name="Suttiyut T."/>
            <person name="Ogas R."/>
            <person name="Tomko P."/>
            <person name="Gavelis G."/>
            <person name="Widhalm J.R."/>
            <person name="Wisecaver J.H."/>
        </authorList>
    </citation>
    <scope>NUCLEOTIDE SEQUENCE</scope>
    <source>
        <strain evidence="1">ECLA1</strain>
    </source>
</reference>